<proteinExistence type="predicted"/>
<dbReference type="EMBL" id="CAEZTZ010000055">
    <property type="protein sequence ID" value="CAB4584385.1"/>
    <property type="molecule type" value="Genomic_DNA"/>
</dbReference>
<protein>
    <submittedName>
        <fullName evidence="2">Unannotated protein</fullName>
    </submittedName>
</protein>
<evidence type="ECO:0000256" key="1">
    <source>
        <dbReference type="SAM" id="MobiDB-lite"/>
    </source>
</evidence>
<feature type="compositionally biased region" description="Basic and acidic residues" evidence="1">
    <location>
        <begin position="276"/>
        <end position="302"/>
    </location>
</feature>
<reference evidence="2" key="1">
    <citation type="submission" date="2020-05" db="EMBL/GenBank/DDBJ databases">
        <authorList>
            <person name="Chiriac C."/>
            <person name="Salcher M."/>
            <person name="Ghai R."/>
            <person name="Kavagutti S V."/>
        </authorList>
    </citation>
    <scope>NUCLEOTIDE SEQUENCE</scope>
</reference>
<name>A0A6J6FAA4_9ZZZZ</name>
<accession>A0A6J6FAA4</accession>
<dbReference type="AlphaFoldDB" id="A0A6J6FAA4"/>
<evidence type="ECO:0000313" key="2">
    <source>
        <dbReference type="EMBL" id="CAB4584385.1"/>
    </source>
</evidence>
<feature type="compositionally biased region" description="Polar residues" evidence="1">
    <location>
        <begin position="253"/>
        <end position="273"/>
    </location>
</feature>
<feature type="region of interest" description="Disordered" evidence="1">
    <location>
        <begin position="253"/>
        <end position="302"/>
    </location>
</feature>
<sequence length="302" mass="34082">MQWRVGTKFAAESRLLEPTERGVVPNGGVRIDREIATFDRTRNADSAPHITGPNRAREPELRRVRDGNRVGLILERVHGDNRSENLVRHARVIESAGQRNGRSEPVARPVRRTSAEGDISFVQIGTYRFEVLRVNKWANLGRILCRVTDDHPLDRGFELFHEFIEDRLLNKDSTACTAVLAGVFKHRIRGCRCGLVNVGIRKNYIRALASEFECHTFDLVGCSSHDALAHLGRAREYNLANIRVRDEPFADNASLSGENLEQPVGQASFTTELGESEARQRRPFGRLEDDGISRGERRNEPP</sequence>
<organism evidence="2">
    <name type="scientific">freshwater metagenome</name>
    <dbReference type="NCBI Taxonomy" id="449393"/>
    <lineage>
        <taxon>unclassified sequences</taxon>
        <taxon>metagenomes</taxon>
        <taxon>ecological metagenomes</taxon>
    </lineage>
</organism>
<gene>
    <name evidence="2" type="ORF">UFOPK1767_00534</name>
</gene>